<protein>
    <submittedName>
        <fullName evidence="9">Quinol oxidase subunit 3</fullName>
        <ecNumber evidence="9">1.10.3.-</ecNumber>
    </submittedName>
</protein>
<dbReference type="EMBL" id="CP042912">
    <property type="protein sequence ID" value="QEG20268.1"/>
    <property type="molecule type" value="Genomic_DNA"/>
</dbReference>
<dbReference type="PANTHER" id="PTHR11403:SF6">
    <property type="entry name" value="NITRIC OXIDE REDUCTASE SUBUNIT E"/>
    <property type="match status" value="1"/>
</dbReference>
<dbReference type="RefSeq" id="WP_075085674.1">
    <property type="nucleotide sequence ID" value="NZ_CP042912.1"/>
</dbReference>
<dbReference type="InterPro" id="IPR000298">
    <property type="entry name" value="Cyt_c_oxidase-like_su3"/>
</dbReference>
<evidence type="ECO:0000256" key="3">
    <source>
        <dbReference type="ARBA" id="ARBA00022692"/>
    </source>
</evidence>
<evidence type="ECO:0000256" key="7">
    <source>
        <dbReference type="SAM" id="Phobius"/>
    </source>
</evidence>
<dbReference type="SUPFAM" id="SSF81452">
    <property type="entry name" value="Cytochrome c oxidase subunit III-like"/>
    <property type="match status" value="2"/>
</dbReference>
<reference evidence="9 10" key="1">
    <citation type="submission" date="2019-08" db="EMBL/GenBank/DDBJ databases">
        <title>Deep-cultivation of Planctomycetes and their phenomic and genomic characterization uncovers novel biology.</title>
        <authorList>
            <person name="Wiegand S."/>
            <person name="Jogler M."/>
            <person name="Boedeker C."/>
            <person name="Pinto D."/>
            <person name="Vollmers J."/>
            <person name="Rivas-Marin E."/>
            <person name="Kohn T."/>
            <person name="Peeters S.H."/>
            <person name="Heuer A."/>
            <person name="Rast P."/>
            <person name="Oberbeckmann S."/>
            <person name="Bunk B."/>
            <person name="Jeske O."/>
            <person name="Meyerdierks A."/>
            <person name="Storesund J.E."/>
            <person name="Kallscheuer N."/>
            <person name="Luecker S."/>
            <person name="Lage O.M."/>
            <person name="Pohl T."/>
            <person name="Merkel B.J."/>
            <person name="Hornburger P."/>
            <person name="Mueller R.-W."/>
            <person name="Bruemmer F."/>
            <person name="Labrenz M."/>
            <person name="Spormann A.M."/>
            <person name="Op den Camp H."/>
            <person name="Overmann J."/>
            <person name="Amann R."/>
            <person name="Jetten M.S.M."/>
            <person name="Mascher T."/>
            <person name="Medema M.H."/>
            <person name="Devos D.P."/>
            <person name="Kaster A.-K."/>
            <person name="Ovreas L."/>
            <person name="Rohde M."/>
            <person name="Galperin M.Y."/>
            <person name="Jogler C."/>
        </authorList>
    </citation>
    <scope>NUCLEOTIDE SEQUENCE [LARGE SCALE GENOMIC DNA]</scope>
    <source>
        <strain evidence="9 10">FC18</strain>
    </source>
</reference>
<evidence type="ECO:0000313" key="10">
    <source>
        <dbReference type="Proteomes" id="UP000322214"/>
    </source>
</evidence>
<feature type="transmembrane region" description="Helical" evidence="7">
    <location>
        <begin position="157"/>
        <end position="178"/>
    </location>
</feature>
<keyword evidence="3 7" id="KW-0812">Transmembrane</keyword>
<feature type="transmembrane region" description="Helical" evidence="7">
    <location>
        <begin position="79"/>
        <end position="97"/>
    </location>
</feature>
<dbReference type="KEGG" id="mff:MFFC18_01150"/>
<dbReference type="GO" id="GO:0016491">
    <property type="term" value="F:oxidoreductase activity"/>
    <property type="evidence" value="ECO:0007669"/>
    <property type="project" value="UniProtKB-KW"/>
</dbReference>
<proteinExistence type="inferred from homology"/>
<organism evidence="9 10">
    <name type="scientific">Mariniblastus fucicola</name>
    <dbReference type="NCBI Taxonomy" id="980251"/>
    <lineage>
        <taxon>Bacteria</taxon>
        <taxon>Pseudomonadati</taxon>
        <taxon>Planctomycetota</taxon>
        <taxon>Planctomycetia</taxon>
        <taxon>Pirellulales</taxon>
        <taxon>Pirellulaceae</taxon>
        <taxon>Mariniblastus</taxon>
    </lineage>
</organism>
<dbReference type="AlphaFoldDB" id="A0A5B9P1S9"/>
<sequence length="351" mass="39485">MAVADPDNILEEHHHHDPFIAHHFDNAEQQFDSGKFGIWIFLVTEVLFFSGLFVAYTLYRIHHPEIFDQAHHFLDKNLGAMNTIVLLFSSLTMALGVHSAQNGDNKKCAIYTLITMVCAAMFLGVKAVEYSHKWDMGIFVRSAFNYSDHHAEGISSYLIYISAIPALLLVGFIGASLMAKMTEKDLFSKFCGGMAVTVGGYFLGVFVGLGFMALTAKDGGHANREITTSPLVLQALTVDEEEQAEGDDHDHGDEHADEDHAHADDHAAHDDPNKDPMDRDIGIFFSIYYCMTGLHAIHIIAGIMALAWVFWRSLSLHWRPDYFGPVDYVGLYWHLVDLIWIYLFPLLYLID</sequence>
<accession>A0A5B9P1S9</accession>
<dbReference type="InterPro" id="IPR013833">
    <property type="entry name" value="Cyt_c_oxidase_su3_a-hlx"/>
</dbReference>
<dbReference type="GO" id="GO:0019646">
    <property type="term" value="P:aerobic electron transport chain"/>
    <property type="evidence" value="ECO:0007669"/>
    <property type="project" value="InterPro"/>
</dbReference>
<evidence type="ECO:0000256" key="4">
    <source>
        <dbReference type="ARBA" id="ARBA00022989"/>
    </source>
</evidence>
<feature type="region of interest" description="Disordered" evidence="6">
    <location>
        <begin position="242"/>
        <end position="274"/>
    </location>
</feature>
<evidence type="ECO:0000256" key="1">
    <source>
        <dbReference type="ARBA" id="ARBA00004141"/>
    </source>
</evidence>
<dbReference type="Pfam" id="PF00510">
    <property type="entry name" value="COX3"/>
    <property type="match status" value="2"/>
</dbReference>
<dbReference type="Gene3D" id="1.20.120.80">
    <property type="entry name" value="Cytochrome c oxidase, subunit III, four-helix bundle"/>
    <property type="match status" value="1"/>
</dbReference>
<dbReference type="PANTHER" id="PTHR11403">
    <property type="entry name" value="CYTOCHROME C OXIDASE SUBUNIT III"/>
    <property type="match status" value="1"/>
</dbReference>
<feature type="transmembrane region" description="Helical" evidence="7">
    <location>
        <begin position="109"/>
        <end position="128"/>
    </location>
</feature>
<evidence type="ECO:0000256" key="5">
    <source>
        <dbReference type="ARBA" id="ARBA00023136"/>
    </source>
</evidence>
<evidence type="ECO:0000256" key="6">
    <source>
        <dbReference type="SAM" id="MobiDB-lite"/>
    </source>
</evidence>
<dbReference type="InterPro" id="IPR024791">
    <property type="entry name" value="Cyt_c/ubiquinol_Oxase_su3"/>
</dbReference>
<evidence type="ECO:0000259" key="8">
    <source>
        <dbReference type="PROSITE" id="PS50253"/>
    </source>
</evidence>
<dbReference type="Proteomes" id="UP000322214">
    <property type="component" value="Chromosome"/>
</dbReference>
<gene>
    <name evidence="9" type="primary">qoxC_1</name>
    <name evidence="9" type="ORF">MFFC18_01150</name>
</gene>
<feature type="domain" description="Heme-copper oxidase subunit III family profile" evidence="8">
    <location>
        <begin position="35"/>
        <end position="351"/>
    </location>
</feature>
<feature type="transmembrane region" description="Helical" evidence="7">
    <location>
        <begin position="36"/>
        <end position="59"/>
    </location>
</feature>
<keyword evidence="4 7" id="KW-1133">Transmembrane helix</keyword>
<comment type="subcellular location">
    <subcellularLocation>
        <location evidence="1">Membrane</location>
        <topology evidence="1">Multi-pass membrane protein</topology>
    </subcellularLocation>
</comment>
<feature type="transmembrane region" description="Helical" evidence="7">
    <location>
        <begin position="331"/>
        <end position="350"/>
    </location>
</feature>
<name>A0A5B9P1S9_9BACT</name>
<dbReference type="STRING" id="980251.GCA_001642875_03646"/>
<dbReference type="EC" id="1.10.3.-" evidence="9"/>
<feature type="transmembrane region" description="Helical" evidence="7">
    <location>
        <begin position="287"/>
        <end position="311"/>
    </location>
</feature>
<dbReference type="PROSITE" id="PS50253">
    <property type="entry name" value="COX3"/>
    <property type="match status" value="1"/>
</dbReference>
<dbReference type="GO" id="GO:0004129">
    <property type="term" value="F:cytochrome-c oxidase activity"/>
    <property type="evidence" value="ECO:0007669"/>
    <property type="project" value="InterPro"/>
</dbReference>
<feature type="compositionally biased region" description="Basic and acidic residues" evidence="6">
    <location>
        <begin position="246"/>
        <end position="274"/>
    </location>
</feature>
<keyword evidence="5 7" id="KW-0472">Membrane</keyword>
<dbReference type="GO" id="GO:0016020">
    <property type="term" value="C:membrane"/>
    <property type="evidence" value="ECO:0007669"/>
    <property type="project" value="UniProtKB-SubCell"/>
</dbReference>
<keyword evidence="9" id="KW-0560">Oxidoreductase</keyword>
<comment type="similarity">
    <text evidence="2">Belongs to the cytochrome c oxidase subunit 3 family.</text>
</comment>
<keyword evidence="10" id="KW-1185">Reference proteome</keyword>
<evidence type="ECO:0000313" key="9">
    <source>
        <dbReference type="EMBL" id="QEG20268.1"/>
    </source>
</evidence>
<feature type="transmembrane region" description="Helical" evidence="7">
    <location>
        <begin position="198"/>
        <end position="216"/>
    </location>
</feature>
<evidence type="ECO:0000256" key="2">
    <source>
        <dbReference type="ARBA" id="ARBA00010581"/>
    </source>
</evidence>
<dbReference type="InterPro" id="IPR035973">
    <property type="entry name" value="Cyt_c_oxidase_su3-like_sf"/>
</dbReference>